<feature type="signal peptide" evidence="1">
    <location>
        <begin position="1"/>
        <end position="21"/>
    </location>
</feature>
<name>A0AAD7HDA7_9AGAR</name>
<evidence type="ECO:0000256" key="1">
    <source>
        <dbReference type="SAM" id="SignalP"/>
    </source>
</evidence>
<proteinExistence type="predicted"/>
<reference evidence="2" key="1">
    <citation type="submission" date="2023-03" db="EMBL/GenBank/DDBJ databases">
        <title>Massive genome expansion in bonnet fungi (Mycena s.s.) driven by repeated elements and novel gene families across ecological guilds.</title>
        <authorList>
            <consortium name="Lawrence Berkeley National Laboratory"/>
            <person name="Harder C.B."/>
            <person name="Miyauchi S."/>
            <person name="Viragh M."/>
            <person name="Kuo A."/>
            <person name="Thoen E."/>
            <person name="Andreopoulos B."/>
            <person name="Lu D."/>
            <person name="Skrede I."/>
            <person name="Drula E."/>
            <person name="Henrissat B."/>
            <person name="Morin E."/>
            <person name="Kohler A."/>
            <person name="Barry K."/>
            <person name="LaButti K."/>
            <person name="Morin E."/>
            <person name="Salamov A."/>
            <person name="Lipzen A."/>
            <person name="Mereny Z."/>
            <person name="Hegedus B."/>
            <person name="Baldrian P."/>
            <person name="Stursova M."/>
            <person name="Weitz H."/>
            <person name="Taylor A."/>
            <person name="Grigoriev I.V."/>
            <person name="Nagy L.G."/>
            <person name="Martin F."/>
            <person name="Kauserud H."/>
        </authorList>
    </citation>
    <scope>NUCLEOTIDE SEQUENCE</scope>
    <source>
        <strain evidence="2">CBHHK188m</strain>
    </source>
</reference>
<accession>A0AAD7HDA7</accession>
<dbReference type="EMBL" id="JARJLG010000315">
    <property type="protein sequence ID" value="KAJ7717637.1"/>
    <property type="molecule type" value="Genomic_DNA"/>
</dbReference>
<comment type="caution">
    <text evidence="2">The sequence shown here is derived from an EMBL/GenBank/DDBJ whole genome shotgun (WGS) entry which is preliminary data.</text>
</comment>
<evidence type="ECO:0000313" key="2">
    <source>
        <dbReference type="EMBL" id="KAJ7717637.1"/>
    </source>
</evidence>
<feature type="chain" id="PRO_5042199199" evidence="1">
    <location>
        <begin position="22"/>
        <end position="87"/>
    </location>
</feature>
<keyword evidence="1" id="KW-0732">Signal</keyword>
<sequence length="87" mass="9306">MHCTSSLALVFTLVLNSMVAAAPVAPVSAIISSSSSSEVAMQSPSTATVAISPEDILPVQSETYPHVAEFVHSAEKARRRSFRRRHP</sequence>
<dbReference type="Proteomes" id="UP001215280">
    <property type="component" value="Unassembled WGS sequence"/>
</dbReference>
<keyword evidence="3" id="KW-1185">Reference proteome</keyword>
<organism evidence="2 3">
    <name type="scientific">Mycena maculata</name>
    <dbReference type="NCBI Taxonomy" id="230809"/>
    <lineage>
        <taxon>Eukaryota</taxon>
        <taxon>Fungi</taxon>
        <taxon>Dikarya</taxon>
        <taxon>Basidiomycota</taxon>
        <taxon>Agaricomycotina</taxon>
        <taxon>Agaricomycetes</taxon>
        <taxon>Agaricomycetidae</taxon>
        <taxon>Agaricales</taxon>
        <taxon>Marasmiineae</taxon>
        <taxon>Mycenaceae</taxon>
        <taxon>Mycena</taxon>
    </lineage>
</organism>
<gene>
    <name evidence="2" type="ORF">DFH07DRAFT_973532</name>
</gene>
<evidence type="ECO:0000313" key="3">
    <source>
        <dbReference type="Proteomes" id="UP001215280"/>
    </source>
</evidence>
<protein>
    <submittedName>
        <fullName evidence="2">Uncharacterized protein</fullName>
    </submittedName>
</protein>
<dbReference type="AlphaFoldDB" id="A0AAD7HDA7"/>